<feature type="compositionally biased region" description="Basic and acidic residues" evidence="1">
    <location>
        <begin position="153"/>
        <end position="163"/>
    </location>
</feature>
<feature type="compositionally biased region" description="Basic residues" evidence="1">
    <location>
        <begin position="193"/>
        <end position="203"/>
    </location>
</feature>
<dbReference type="InterPro" id="IPR036691">
    <property type="entry name" value="Endo/exonu/phosph_ase_sf"/>
</dbReference>
<evidence type="ECO:0008006" key="4">
    <source>
        <dbReference type="Google" id="ProtNLM"/>
    </source>
</evidence>
<evidence type="ECO:0000256" key="1">
    <source>
        <dbReference type="SAM" id="MobiDB-lite"/>
    </source>
</evidence>
<protein>
    <recommendedName>
        <fullName evidence="4">Endonuclease/exonuclease/phosphatase domain-containing protein</fullName>
    </recommendedName>
</protein>
<organism evidence="2 3">
    <name type="scientific">Mytilus edulis</name>
    <name type="common">Blue mussel</name>
    <dbReference type="NCBI Taxonomy" id="6550"/>
    <lineage>
        <taxon>Eukaryota</taxon>
        <taxon>Metazoa</taxon>
        <taxon>Spiralia</taxon>
        <taxon>Lophotrochozoa</taxon>
        <taxon>Mollusca</taxon>
        <taxon>Bivalvia</taxon>
        <taxon>Autobranchia</taxon>
        <taxon>Pteriomorphia</taxon>
        <taxon>Mytilida</taxon>
        <taxon>Mytiloidea</taxon>
        <taxon>Mytilidae</taxon>
        <taxon>Mytilinae</taxon>
        <taxon>Mytilus</taxon>
    </lineage>
</organism>
<keyword evidence="3" id="KW-1185">Reference proteome</keyword>
<dbReference type="AlphaFoldDB" id="A0A8S3RQ85"/>
<accession>A0A8S3RQ85</accession>
<feature type="compositionally biased region" description="Acidic residues" evidence="1">
    <location>
        <begin position="366"/>
        <end position="375"/>
    </location>
</feature>
<feature type="region of interest" description="Disordered" evidence="1">
    <location>
        <begin position="339"/>
        <end position="436"/>
    </location>
</feature>
<proteinExistence type="predicted"/>
<evidence type="ECO:0000313" key="3">
    <source>
        <dbReference type="Proteomes" id="UP000683360"/>
    </source>
</evidence>
<dbReference type="SUPFAM" id="SSF56219">
    <property type="entry name" value="DNase I-like"/>
    <property type="match status" value="1"/>
</dbReference>
<evidence type="ECO:0000313" key="2">
    <source>
        <dbReference type="EMBL" id="CAG2210534.1"/>
    </source>
</evidence>
<feature type="region of interest" description="Disordered" evidence="1">
    <location>
        <begin position="134"/>
        <end position="207"/>
    </location>
</feature>
<name>A0A8S3RQ85_MYTED</name>
<dbReference type="EMBL" id="CAJPWZ010001236">
    <property type="protein sequence ID" value="CAG2210534.1"/>
    <property type="molecule type" value="Genomic_DNA"/>
</dbReference>
<gene>
    <name evidence="2" type="ORF">MEDL_24606</name>
</gene>
<reference evidence="2" key="1">
    <citation type="submission" date="2021-03" db="EMBL/GenBank/DDBJ databases">
        <authorList>
            <person name="Bekaert M."/>
        </authorList>
    </citation>
    <scope>NUCLEOTIDE SEQUENCE</scope>
</reference>
<dbReference type="OrthoDB" id="6141723at2759"/>
<feature type="compositionally biased region" description="Basic and acidic residues" evidence="1">
    <location>
        <begin position="395"/>
        <end position="407"/>
    </location>
</feature>
<dbReference type="Proteomes" id="UP000683360">
    <property type="component" value="Unassembled WGS sequence"/>
</dbReference>
<feature type="compositionally biased region" description="Basic and acidic residues" evidence="1">
    <location>
        <begin position="170"/>
        <end position="192"/>
    </location>
</feature>
<feature type="compositionally biased region" description="Acidic residues" evidence="1">
    <location>
        <begin position="408"/>
        <end position="421"/>
    </location>
</feature>
<sequence length="773" mass="90470">MNNAYIGYMTPLEMQYAIHNKYPPPSPPIIQSINIHHIRKNNHWLTSVYEHAASEIYIYDSLTMPSTMQELTQQLELLYGNSRNVQFVPVTQQGTDPACNLKGNKDQMLYIQQRNSAKKKLDDEILFSDRKNAIRGKKELNQRRTKRKSPSFKQKELKQKNNERNSLNFKKKELNQKRTRRQDPCYRQNENKQKRKRRSSSKYHSKEIVRDRIYKQKTKQNYAAKTVEELVKAFNLSLQHGCIYVCCSLRQPWFKESVVSASNTVRSLPRRTDDTNTTPLKLKRRLRYRSHYKYENIRPTKCVDAVNYLLTKDLFKKYVTDGFNDNWLQNSYINTEEHQNGEQVIEIPDQPIKKRTFPNNNRQEDEVWSEDDEIEKDNQPLGSMDTMLIDSDYTDDAKPKGKEKDLPEDNDDDNFEDDPYDTDDHNEGNASLNFDSDNEDAYTDIATCTQHLNNNDADIVEIIDQNNNEDQYVNYDIGPDLGIRQTKADVHLASGNGLVNGASCTTKYIEKGIIWVQFDNADCGRQLRLASRHLIKRNILQSWVPIKKVRREFSVGRYKNAKVSRYQYPLQMACAKTVHRSQEIPCNLQFYNYQPKITVSQDVKSEIGYKKDESISAPDVYLFVETKLCASDKNNLYEMENFNMYRNDYHNNRTAYGSSVYIKKTYTADEIPFNSKKVELTVVQIKEPYKFTIICVYCRPDENVLNIISSLNKLKEHIQSSHPIIIIGDCNSNMTPQSRKYLKIEKHMLNNHYGFHQIIKEHTTDGKTTIDLF</sequence>
<dbReference type="Gene3D" id="3.60.10.10">
    <property type="entry name" value="Endonuclease/exonuclease/phosphatase"/>
    <property type="match status" value="1"/>
</dbReference>
<comment type="caution">
    <text evidence="2">The sequence shown here is derived from an EMBL/GenBank/DDBJ whole genome shotgun (WGS) entry which is preliminary data.</text>
</comment>